<dbReference type="Gene3D" id="3.60.110.10">
    <property type="entry name" value="Carbon-nitrogen hydrolase"/>
    <property type="match status" value="1"/>
</dbReference>
<dbReference type="CDD" id="cd07197">
    <property type="entry name" value="nitrilase"/>
    <property type="match status" value="1"/>
</dbReference>
<dbReference type="Pfam" id="PF00795">
    <property type="entry name" value="CN_hydrolase"/>
    <property type="match status" value="1"/>
</dbReference>
<accession>A0A2H3SHH6</accession>
<gene>
    <name evidence="3" type="ORF">FRV6_00114</name>
</gene>
<reference evidence="4" key="1">
    <citation type="submission" date="2016-09" db="EMBL/GenBank/DDBJ databases">
        <authorList>
            <person name="Guldener U."/>
        </authorList>
    </citation>
    <scope>NUCLEOTIDE SEQUENCE [LARGE SCALE GENOMIC DNA]</scope>
    <source>
        <strain evidence="4">V64-1</strain>
    </source>
</reference>
<dbReference type="InterPro" id="IPR036526">
    <property type="entry name" value="C-N_Hydrolase_sf"/>
</dbReference>
<organism evidence="3 4">
    <name type="scientific">Fusarium oxysporum</name>
    <name type="common">Fusarium vascular wilt</name>
    <dbReference type="NCBI Taxonomy" id="5507"/>
    <lineage>
        <taxon>Eukaryota</taxon>
        <taxon>Fungi</taxon>
        <taxon>Dikarya</taxon>
        <taxon>Ascomycota</taxon>
        <taxon>Pezizomycotina</taxon>
        <taxon>Sordariomycetes</taxon>
        <taxon>Hypocreomycetidae</taxon>
        <taxon>Hypocreales</taxon>
        <taxon>Nectriaceae</taxon>
        <taxon>Fusarium</taxon>
        <taxon>Fusarium oxysporum species complex</taxon>
    </lineage>
</organism>
<keyword evidence="1" id="KW-0378">Hydrolase</keyword>
<name>A0A2H3SHH6_FUSOX</name>
<evidence type="ECO:0000313" key="4">
    <source>
        <dbReference type="Proteomes" id="UP000219369"/>
    </source>
</evidence>
<dbReference type="EMBL" id="FMJY01000001">
    <property type="protein sequence ID" value="SCO75902.1"/>
    <property type="molecule type" value="Genomic_DNA"/>
</dbReference>
<dbReference type="InterPro" id="IPR050345">
    <property type="entry name" value="Aliph_Amidase/BUP"/>
</dbReference>
<dbReference type="VEuPathDB" id="FungiDB:FOIG_06895"/>
<sequence length="292" mass="32297">MAPVYKIALCQFNPKLPGTDQFSPQVAKVAENFTLAESYLRLAADKGCHLAVLPEFHLTSWEPSHPDFIAARKESISCLAKYQALARELDINIIPGTLCESYTGERGEEELKIVAYFLAAGTGDICGSYQKKNLWHPERPYLTPGRDPHLAFGTPLKDINGKSLRAGLLICWDLTFPEGFRALAQDGADLIIIPAYWSTAGGEDIRQLNGDAETVFLDSVLTARAFENNAVVVFCNAGGLSRVTLPILGSLGSIPPGEDKVEVFDVDMDVLRVAEERYKIRKDMQSLEWQYK</sequence>
<proteinExistence type="predicted"/>
<dbReference type="VEuPathDB" id="FungiDB:FOXG_04039"/>
<dbReference type="VEuPathDB" id="FungiDB:FOMG_03179"/>
<feature type="domain" description="CN hydrolase" evidence="2">
    <location>
        <begin position="5"/>
        <end position="270"/>
    </location>
</feature>
<dbReference type="InterPro" id="IPR003010">
    <property type="entry name" value="C-N_Hydrolase"/>
</dbReference>
<dbReference type="SUPFAM" id="SSF56317">
    <property type="entry name" value="Carbon-nitrogen hydrolase"/>
    <property type="match status" value="1"/>
</dbReference>
<dbReference type="PANTHER" id="PTHR43674:SF16">
    <property type="entry name" value="CARBON-NITROGEN FAMILY, PUTATIVE (AFU_ORTHOLOGUE AFUA_5G02350)-RELATED"/>
    <property type="match status" value="1"/>
</dbReference>
<dbReference type="PANTHER" id="PTHR43674">
    <property type="entry name" value="NITRILASE C965.09-RELATED"/>
    <property type="match status" value="1"/>
</dbReference>
<dbReference type="PROSITE" id="PS50263">
    <property type="entry name" value="CN_HYDROLASE"/>
    <property type="match status" value="1"/>
</dbReference>
<dbReference type="AlphaFoldDB" id="A0A2H3SHH6"/>
<dbReference type="VEuPathDB" id="FungiDB:HZS61_007172"/>
<evidence type="ECO:0000256" key="1">
    <source>
        <dbReference type="ARBA" id="ARBA00022801"/>
    </source>
</evidence>
<dbReference type="OrthoDB" id="412018at2759"/>
<dbReference type="GO" id="GO:0016811">
    <property type="term" value="F:hydrolase activity, acting on carbon-nitrogen (but not peptide) bonds, in linear amides"/>
    <property type="evidence" value="ECO:0007669"/>
    <property type="project" value="TreeGrafter"/>
</dbReference>
<evidence type="ECO:0000259" key="2">
    <source>
        <dbReference type="PROSITE" id="PS50263"/>
    </source>
</evidence>
<dbReference type="Proteomes" id="UP000219369">
    <property type="component" value="Unassembled WGS sequence"/>
</dbReference>
<dbReference type="VEuPathDB" id="FungiDB:FOC4_g10007008"/>
<dbReference type="VEuPathDB" id="FungiDB:FOZG_03108"/>
<protein>
    <submittedName>
        <fullName evidence="3">Related to NIT3 Nitrilase</fullName>
    </submittedName>
</protein>
<dbReference type="VEuPathDB" id="FungiDB:FOC1_g10004775"/>
<evidence type="ECO:0000313" key="3">
    <source>
        <dbReference type="EMBL" id="SCO75902.1"/>
    </source>
</evidence>